<evidence type="ECO:0000256" key="1">
    <source>
        <dbReference type="ARBA" id="ARBA00004651"/>
    </source>
</evidence>
<evidence type="ECO:0000313" key="9">
    <source>
        <dbReference type="EMBL" id="NOU70386.1"/>
    </source>
</evidence>
<comment type="similarity">
    <text evidence="7">Belongs to the binding-protein-dependent transport system permease family.</text>
</comment>
<feature type="transmembrane region" description="Helical" evidence="7">
    <location>
        <begin position="141"/>
        <end position="162"/>
    </location>
</feature>
<dbReference type="PANTHER" id="PTHR43744:SF9">
    <property type="entry name" value="POLYGALACTURONAN_RHAMNOGALACTURONAN TRANSPORT SYSTEM PERMEASE PROTEIN YTCP"/>
    <property type="match status" value="1"/>
</dbReference>
<dbReference type="CDD" id="cd06261">
    <property type="entry name" value="TM_PBP2"/>
    <property type="match status" value="1"/>
</dbReference>
<feature type="transmembrane region" description="Helical" evidence="7">
    <location>
        <begin position="110"/>
        <end position="129"/>
    </location>
</feature>
<dbReference type="Pfam" id="PF00528">
    <property type="entry name" value="BPD_transp_1"/>
    <property type="match status" value="1"/>
</dbReference>
<feature type="transmembrane region" description="Helical" evidence="7">
    <location>
        <begin position="12"/>
        <end position="35"/>
    </location>
</feature>
<organism evidence="9 10">
    <name type="scientific">Paenibacillus phytorum</name>
    <dbReference type="NCBI Taxonomy" id="2654977"/>
    <lineage>
        <taxon>Bacteria</taxon>
        <taxon>Bacillati</taxon>
        <taxon>Bacillota</taxon>
        <taxon>Bacilli</taxon>
        <taxon>Bacillales</taxon>
        <taxon>Paenibacillaceae</taxon>
        <taxon>Paenibacillus</taxon>
    </lineage>
</organism>
<evidence type="ECO:0000256" key="5">
    <source>
        <dbReference type="ARBA" id="ARBA00022989"/>
    </source>
</evidence>
<keyword evidence="10" id="KW-1185">Reference proteome</keyword>
<keyword evidence="5 7" id="KW-1133">Transmembrane helix</keyword>
<comment type="caution">
    <text evidence="9">The sequence shown here is derived from an EMBL/GenBank/DDBJ whole genome shotgun (WGS) entry which is preliminary data.</text>
</comment>
<reference evidence="9 10" key="1">
    <citation type="submission" date="2019-10" db="EMBL/GenBank/DDBJ databases">
        <title>Description of Paenibacillus terrestris sp. nov.</title>
        <authorList>
            <person name="Carlier A."/>
            <person name="Qi S."/>
        </authorList>
    </citation>
    <scope>NUCLEOTIDE SEQUENCE [LARGE SCALE GENOMIC DNA]</scope>
    <source>
        <strain evidence="9 10">LMG 31458</strain>
    </source>
</reference>
<feature type="transmembrane region" description="Helical" evidence="7">
    <location>
        <begin position="183"/>
        <end position="205"/>
    </location>
</feature>
<evidence type="ECO:0000259" key="8">
    <source>
        <dbReference type="PROSITE" id="PS50928"/>
    </source>
</evidence>
<keyword evidence="3" id="KW-1003">Cell membrane</keyword>
<name>A0ABX1XQS0_9BACL</name>
<comment type="subcellular location">
    <subcellularLocation>
        <location evidence="1 7">Cell membrane</location>
        <topology evidence="1 7">Multi-pass membrane protein</topology>
    </subcellularLocation>
</comment>
<accession>A0ABX1XQS0</accession>
<dbReference type="InterPro" id="IPR035906">
    <property type="entry name" value="MetI-like_sf"/>
</dbReference>
<feature type="transmembrane region" description="Helical" evidence="7">
    <location>
        <begin position="77"/>
        <end position="98"/>
    </location>
</feature>
<gene>
    <name evidence="9" type="ORF">GC098_02865</name>
</gene>
<evidence type="ECO:0000256" key="2">
    <source>
        <dbReference type="ARBA" id="ARBA00022448"/>
    </source>
</evidence>
<evidence type="ECO:0000256" key="4">
    <source>
        <dbReference type="ARBA" id="ARBA00022692"/>
    </source>
</evidence>
<keyword evidence="6 7" id="KW-0472">Membrane</keyword>
<evidence type="ECO:0000313" key="10">
    <source>
        <dbReference type="Proteomes" id="UP000616779"/>
    </source>
</evidence>
<dbReference type="InterPro" id="IPR000515">
    <property type="entry name" value="MetI-like"/>
</dbReference>
<dbReference type="SUPFAM" id="SSF161098">
    <property type="entry name" value="MetI-like"/>
    <property type="match status" value="1"/>
</dbReference>
<feature type="domain" description="ABC transmembrane type-1" evidence="8">
    <location>
        <begin position="75"/>
        <end position="278"/>
    </location>
</feature>
<dbReference type="PROSITE" id="PS50928">
    <property type="entry name" value="ABC_TM1"/>
    <property type="match status" value="1"/>
</dbReference>
<keyword evidence="2 7" id="KW-0813">Transport</keyword>
<dbReference type="PANTHER" id="PTHR43744">
    <property type="entry name" value="ABC TRANSPORTER PERMEASE PROTEIN MG189-RELATED-RELATED"/>
    <property type="match status" value="1"/>
</dbReference>
<feature type="transmembrane region" description="Helical" evidence="7">
    <location>
        <begin position="259"/>
        <end position="278"/>
    </location>
</feature>
<dbReference type="EMBL" id="WHOA01000019">
    <property type="protein sequence ID" value="NOU70386.1"/>
    <property type="molecule type" value="Genomic_DNA"/>
</dbReference>
<evidence type="ECO:0000256" key="3">
    <source>
        <dbReference type="ARBA" id="ARBA00022475"/>
    </source>
</evidence>
<dbReference type="RefSeq" id="WP_171640814.1">
    <property type="nucleotide sequence ID" value="NZ_WHOA01000019.1"/>
</dbReference>
<sequence length="293" mass="32786">MKIKQTFGENLFDTMNVLFLGLMCLVVLVPFLHIAAGSFSSTNALIHSQVKVWPVHFNVDNYIKVMQNMAFWSSFKISIIITVLGTALNMFLTVIMAYPLSKAGLKGRKFFMLMIIFTMIFSAPLIPSYFVVKSFGMLNTIWALIIPSALSVFNMILCYTFFRNLPEELFEAARVDGMSEYGILFRIALPLSLPILVTLTLYYAVGHWNNYSAALIYITKPALRPLQLYLYSMIAQGNLGDVNSTVNELATLDTSPEGLKMATILVATVPIMLIYPFIQKHFIKGTLVGSVKG</sequence>
<dbReference type="Proteomes" id="UP000616779">
    <property type="component" value="Unassembled WGS sequence"/>
</dbReference>
<evidence type="ECO:0000256" key="7">
    <source>
        <dbReference type="RuleBase" id="RU363032"/>
    </source>
</evidence>
<keyword evidence="4 7" id="KW-0812">Transmembrane</keyword>
<dbReference type="Gene3D" id="1.10.3720.10">
    <property type="entry name" value="MetI-like"/>
    <property type="match status" value="1"/>
</dbReference>
<protein>
    <submittedName>
        <fullName evidence="9">ABC transporter permease subunit</fullName>
    </submittedName>
</protein>
<evidence type="ECO:0000256" key="6">
    <source>
        <dbReference type="ARBA" id="ARBA00023136"/>
    </source>
</evidence>
<proteinExistence type="inferred from homology"/>